<accession>A0A846WT18</accession>
<dbReference type="InterPro" id="IPR050162">
    <property type="entry name" value="MsrA_MetSO_reductase"/>
</dbReference>
<dbReference type="InterPro" id="IPR036509">
    <property type="entry name" value="Met_Sox_Rdtase_MsrA_sf"/>
</dbReference>
<dbReference type="EC" id="1.8.4.11" evidence="4"/>
<organism evidence="6 7">
    <name type="scientific">Gordonia polyisoprenivorans</name>
    <dbReference type="NCBI Taxonomy" id="84595"/>
    <lineage>
        <taxon>Bacteria</taxon>
        <taxon>Bacillati</taxon>
        <taxon>Actinomycetota</taxon>
        <taxon>Actinomycetes</taxon>
        <taxon>Mycobacteriales</taxon>
        <taxon>Gordoniaceae</taxon>
        <taxon>Gordonia</taxon>
    </lineage>
</organism>
<sequence length="184" mass="20438">MRMDWRTGELTSPGRTIGAVDGTHRTQEIYFAGGCLWGVQAFIATLPGVTFTEAGRANGTSESLDGDYDGYAECVRTRFDPTVVGVKQLMAYFFEIIDPYSVNRQGPDVGEKYRTGVYSENPAHREQARNFIAATGDADRVAVEVLPLANYVRSADEHQHRLARCPEDSCHLPNELLTKYATRV</sequence>
<comment type="catalytic activity">
    <reaction evidence="2 4">
        <text>L-methionyl-[protein] + [thioredoxin]-disulfide + H2O = L-methionyl-(S)-S-oxide-[protein] + [thioredoxin]-dithiol</text>
        <dbReference type="Rhea" id="RHEA:14217"/>
        <dbReference type="Rhea" id="RHEA-COMP:10698"/>
        <dbReference type="Rhea" id="RHEA-COMP:10700"/>
        <dbReference type="Rhea" id="RHEA-COMP:12313"/>
        <dbReference type="Rhea" id="RHEA-COMP:12315"/>
        <dbReference type="ChEBI" id="CHEBI:15377"/>
        <dbReference type="ChEBI" id="CHEBI:16044"/>
        <dbReference type="ChEBI" id="CHEBI:29950"/>
        <dbReference type="ChEBI" id="CHEBI:44120"/>
        <dbReference type="ChEBI" id="CHEBI:50058"/>
        <dbReference type="EC" id="1.8.4.11"/>
    </reaction>
</comment>
<feature type="domain" description="Peptide methionine sulphoxide reductase MsrA" evidence="5">
    <location>
        <begin position="28"/>
        <end position="171"/>
    </location>
</feature>
<dbReference type="Proteomes" id="UP000563898">
    <property type="component" value="Unassembled WGS sequence"/>
</dbReference>
<proteinExistence type="inferred from homology"/>
<gene>
    <name evidence="4" type="primary">msrA</name>
    <name evidence="6" type="ORF">HGA05_19875</name>
</gene>
<dbReference type="PANTHER" id="PTHR42799">
    <property type="entry name" value="MITOCHONDRIAL PEPTIDE METHIONINE SULFOXIDE REDUCTASE"/>
    <property type="match status" value="1"/>
</dbReference>
<evidence type="ECO:0000313" key="6">
    <source>
        <dbReference type="EMBL" id="NKY03833.1"/>
    </source>
</evidence>
<protein>
    <recommendedName>
        <fullName evidence="4">Peptide methionine sulfoxide reductase MsrA</fullName>
        <shortName evidence="4">Protein-methionine-S-oxide reductase</shortName>
        <ecNumber evidence="4">1.8.4.11</ecNumber>
    </recommendedName>
    <alternativeName>
        <fullName evidence="4">Peptide-methionine (S)-S-oxide reductase</fullName>
        <shortName evidence="4">Peptide Met(O) reductase</shortName>
    </alternativeName>
</protein>
<dbReference type="RefSeq" id="WP_035726833.1">
    <property type="nucleotide sequence ID" value="NZ_JAAXPC010000012.1"/>
</dbReference>
<evidence type="ECO:0000256" key="4">
    <source>
        <dbReference type="HAMAP-Rule" id="MF_01401"/>
    </source>
</evidence>
<feature type="active site" evidence="4">
    <location>
        <position position="35"/>
    </location>
</feature>
<reference evidence="6 7" key="1">
    <citation type="submission" date="2020-04" db="EMBL/GenBank/DDBJ databases">
        <title>MicrobeNet Type strains.</title>
        <authorList>
            <person name="Nicholson A.C."/>
        </authorList>
    </citation>
    <scope>NUCLEOTIDE SEQUENCE [LARGE SCALE GENOMIC DNA]</scope>
    <source>
        <strain evidence="6 7">ATCC BAA-14</strain>
    </source>
</reference>
<comment type="function">
    <text evidence="4">Has an important function as a repair enzyme for proteins that have been inactivated by oxidation. Catalyzes the reversible oxidation-reduction of methionine sulfoxide in proteins to methionine.</text>
</comment>
<name>A0A846WT18_9ACTN</name>
<dbReference type="InterPro" id="IPR002569">
    <property type="entry name" value="Met_Sox_Rdtase_MsrA_dom"/>
</dbReference>
<comment type="catalytic activity">
    <reaction evidence="3 4">
        <text>[thioredoxin]-disulfide + L-methionine + H2O = L-methionine (S)-S-oxide + [thioredoxin]-dithiol</text>
        <dbReference type="Rhea" id="RHEA:19993"/>
        <dbReference type="Rhea" id="RHEA-COMP:10698"/>
        <dbReference type="Rhea" id="RHEA-COMP:10700"/>
        <dbReference type="ChEBI" id="CHEBI:15377"/>
        <dbReference type="ChEBI" id="CHEBI:29950"/>
        <dbReference type="ChEBI" id="CHEBI:50058"/>
        <dbReference type="ChEBI" id="CHEBI:57844"/>
        <dbReference type="ChEBI" id="CHEBI:58772"/>
        <dbReference type="EC" id="1.8.4.11"/>
    </reaction>
</comment>
<evidence type="ECO:0000256" key="3">
    <source>
        <dbReference type="ARBA" id="ARBA00048782"/>
    </source>
</evidence>
<dbReference type="PANTHER" id="PTHR42799:SF2">
    <property type="entry name" value="MITOCHONDRIAL PEPTIDE METHIONINE SULFOXIDE REDUCTASE"/>
    <property type="match status" value="1"/>
</dbReference>
<keyword evidence="1 4" id="KW-0560">Oxidoreductase</keyword>
<dbReference type="GO" id="GO:0008113">
    <property type="term" value="F:peptide-methionine (S)-S-oxide reductase activity"/>
    <property type="evidence" value="ECO:0007669"/>
    <property type="project" value="UniProtKB-UniRule"/>
</dbReference>
<evidence type="ECO:0000313" key="7">
    <source>
        <dbReference type="Proteomes" id="UP000563898"/>
    </source>
</evidence>
<evidence type="ECO:0000259" key="5">
    <source>
        <dbReference type="Pfam" id="PF01625"/>
    </source>
</evidence>
<comment type="caution">
    <text evidence="6">The sequence shown here is derived from an EMBL/GenBank/DDBJ whole genome shotgun (WGS) entry which is preliminary data.</text>
</comment>
<comment type="similarity">
    <text evidence="4">Belongs to the MsrA Met sulfoxide reductase family.</text>
</comment>
<dbReference type="EMBL" id="JAAXPC010000012">
    <property type="protein sequence ID" value="NKY03833.1"/>
    <property type="molecule type" value="Genomic_DNA"/>
</dbReference>
<dbReference type="Pfam" id="PF01625">
    <property type="entry name" value="PMSR"/>
    <property type="match status" value="1"/>
</dbReference>
<evidence type="ECO:0000256" key="2">
    <source>
        <dbReference type="ARBA" id="ARBA00047806"/>
    </source>
</evidence>
<dbReference type="Gene3D" id="3.30.1060.10">
    <property type="entry name" value="Peptide methionine sulphoxide reductase MsrA"/>
    <property type="match status" value="1"/>
</dbReference>
<evidence type="ECO:0000256" key="1">
    <source>
        <dbReference type="ARBA" id="ARBA00023002"/>
    </source>
</evidence>
<dbReference type="AlphaFoldDB" id="A0A846WT18"/>
<dbReference type="NCBIfam" id="NF004038">
    <property type="entry name" value="PRK05528.1"/>
    <property type="match status" value="1"/>
</dbReference>
<dbReference type="HAMAP" id="MF_01401">
    <property type="entry name" value="MsrA"/>
    <property type="match status" value="1"/>
</dbReference>
<dbReference type="SUPFAM" id="SSF55068">
    <property type="entry name" value="Peptide methionine sulfoxide reductase"/>
    <property type="match status" value="1"/>
</dbReference>
<dbReference type="GO" id="GO:0005737">
    <property type="term" value="C:cytoplasm"/>
    <property type="evidence" value="ECO:0007669"/>
    <property type="project" value="TreeGrafter"/>
</dbReference>
<dbReference type="GO" id="GO:0034599">
    <property type="term" value="P:cellular response to oxidative stress"/>
    <property type="evidence" value="ECO:0007669"/>
    <property type="project" value="TreeGrafter"/>
</dbReference>